<organism evidence="3 4">
    <name type="scientific">Haematococcus lacustris</name>
    <name type="common">Green alga</name>
    <name type="synonym">Haematococcus pluvialis</name>
    <dbReference type="NCBI Taxonomy" id="44745"/>
    <lineage>
        <taxon>Eukaryota</taxon>
        <taxon>Viridiplantae</taxon>
        <taxon>Chlorophyta</taxon>
        <taxon>core chlorophytes</taxon>
        <taxon>Chlorophyceae</taxon>
        <taxon>CS clade</taxon>
        <taxon>Chlamydomonadales</taxon>
        <taxon>Haematococcaceae</taxon>
        <taxon>Haematococcus</taxon>
    </lineage>
</organism>
<feature type="non-terminal residue" evidence="3">
    <location>
        <position position="197"/>
    </location>
</feature>
<dbReference type="GO" id="GO:0006002">
    <property type="term" value="P:fructose 6-phosphate metabolic process"/>
    <property type="evidence" value="ECO:0007669"/>
    <property type="project" value="TreeGrafter"/>
</dbReference>
<evidence type="ECO:0000259" key="2">
    <source>
        <dbReference type="PROSITE" id="PS51464"/>
    </source>
</evidence>
<dbReference type="InterPro" id="IPR035490">
    <property type="entry name" value="GlmS/FrlB_SIS"/>
</dbReference>
<dbReference type="GO" id="GO:0004360">
    <property type="term" value="F:glutamine-fructose-6-phosphate transaminase (isomerizing) activity"/>
    <property type="evidence" value="ECO:0007669"/>
    <property type="project" value="TreeGrafter"/>
</dbReference>
<evidence type="ECO:0000256" key="1">
    <source>
        <dbReference type="SAM" id="MobiDB-lite"/>
    </source>
</evidence>
<dbReference type="SUPFAM" id="SSF53697">
    <property type="entry name" value="SIS domain"/>
    <property type="match status" value="1"/>
</dbReference>
<dbReference type="Gene3D" id="3.40.50.10490">
    <property type="entry name" value="Glucose-6-phosphate isomerase like protein, domain 1"/>
    <property type="match status" value="1"/>
</dbReference>
<sequence>MALQLAEDNTPKGGKRDCIIDELGERSLGTAEFRQGPSNAGPGDGGWVGAGAGSKVEEAREARSQLRLGVTLHCGPGLGQGGKVTQGVGKVRLVSSSAGQLVNNAKGCQKTCDSPKQSRRTSNVPGQLPGKVRSTLMLDSAMRGLAAQLKDEHSLMFFARGYNYATALEAALKIKEVALIHSEGILAGEMKHGPLAL</sequence>
<name>A0A6A0A7S0_HAELA</name>
<protein>
    <recommendedName>
        <fullName evidence="2">SIS domain-containing protein</fullName>
    </recommendedName>
</protein>
<dbReference type="CDD" id="cd05009">
    <property type="entry name" value="SIS_GlmS_GlmD_2"/>
    <property type="match status" value="1"/>
</dbReference>
<dbReference type="Pfam" id="PF01380">
    <property type="entry name" value="SIS"/>
    <property type="match status" value="1"/>
</dbReference>
<proteinExistence type="predicted"/>
<dbReference type="PROSITE" id="PS51464">
    <property type="entry name" value="SIS"/>
    <property type="match status" value="1"/>
</dbReference>
<dbReference type="PANTHER" id="PTHR10937:SF0">
    <property type="entry name" value="GLUTAMINE--FRUCTOSE-6-PHOSPHATE TRANSAMINASE (ISOMERIZING)"/>
    <property type="match status" value="1"/>
</dbReference>
<feature type="compositionally biased region" description="Gly residues" evidence="1">
    <location>
        <begin position="42"/>
        <end position="52"/>
    </location>
</feature>
<dbReference type="InterPro" id="IPR046348">
    <property type="entry name" value="SIS_dom_sf"/>
</dbReference>
<keyword evidence="4" id="KW-1185">Reference proteome</keyword>
<dbReference type="Proteomes" id="UP000485058">
    <property type="component" value="Unassembled WGS sequence"/>
</dbReference>
<evidence type="ECO:0000313" key="4">
    <source>
        <dbReference type="Proteomes" id="UP000485058"/>
    </source>
</evidence>
<gene>
    <name evidence="3" type="ORF">HaLaN_27214</name>
</gene>
<dbReference type="GO" id="GO:0006487">
    <property type="term" value="P:protein N-linked glycosylation"/>
    <property type="evidence" value="ECO:0007669"/>
    <property type="project" value="TreeGrafter"/>
</dbReference>
<feature type="region of interest" description="Disordered" evidence="1">
    <location>
        <begin position="32"/>
        <end position="54"/>
    </location>
</feature>
<dbReference type="PANTHER" id="PTHR10937">
    <property type="entry name" value="GLUCOSAMINE--FRUCTOSE-6-PHOSPHATE AMINOTRANSFERASE, ISOMERIZING"/>
    <property type="match status" value="1"/>
</dbReference>
<dbReference type="GO" id="GO:0097367">
    <property type="term" value="F:carbohydrate derivative binding"/>
    <property type="evidence" value="ECO:0007669"/>
    <property type="project" value="InterPro"/>
</dbReference>
<accession>A0A6A0A7S0</accession>
<dbReference type="EMBL" id="BLLF01003989">
    <property type="protein sequence ID" value="GFH28680.1"/>
    <property type="molecule type" value="Genomic_DNA"/>
</dbReference>
<evidence type="ECO:0000313" key="3">
    <source>
        <dbReference type="EMBL" id="GFH28680.1"/>
    </source>
</evidence>
<comment type="caution">
    <text evidence="3">The sequence shown here is derived from an EMBL/GenBank/DDBJ whole genome shotgun (WGS) entry which is preliminary data.</text>
</comment>
<reference evidence="3 4" key="1">
    <citation type="submission" date="2020-02" db="EMBL/GenBank/DDBJ databases">
        <title>Draft genome sequence of Haematococcus lacustris strain NIES-144.</title>
        <authorList>
            <person name="Morimoto D."/>
            <person name="Nakagawa S."/>
            <person name="Yoshida T."/>
            <person name="Sawayama S."/>
        </authorList>
    </citation>
    <scope>NUCLEOTIDE SEQUENCE [LARGE SCALE GENOMIC DNA]</scope>
    <source>
        <strain evidence="3 4">NIES-144</strain>
    </source>
</reference>
<dbReference type="GO" id="GO:0006047">
    <property type="term" value="P:UDP-N-acetylglucosamine metabolic process"/>
    <property type="evidence" value="ECO:0007669"/>
    <property type="project" value="TreeGrafter"/>
</dbReference>
<dbReference type="InterPro" id="IPR001347">
    <property type="entry name" value="SIS_dom"/>
</dbReference>
<dbReference type="AlphaFoldDB" id="A0A6A0A7S0"/>
<feature type="domain" description="SIS" evidence="2">
    <location>
        <begin position="145"/>
        <end position="197"/>
    </location>
</feature>